<dbReference type="InterPro" id="IPR036388">
    <property type="entry name" value="WH-like_DNA-bd_sf"/>
</dbReference>
<dbReference type="GO" id="GO:0003677">
    <property type="term" value="F:DNA binding"/>
    <property type="evidence" value="ECO:0007669"/>
    <property type="project" value="UniProtKB-KW"/>
</dbReference>
<organism evidence="2 3">
    <name type="scientific">Paracoccus alkenifer</name>
    <dbReference type="NCBI Taxonomy" id="65735"/>
    <lineage>
        <taxon>Bacteria</taxon>
        <taxon>Pseudomonadati</taxon>
        <taxon>Pseudomonadota</taxon>
        <taxon>Alphaproteobacteria</taxon>
        <taxon>Rhodobacterales</taxon>
        <taxon>Paracoccaceae</taxon>
        <taxon>Paracoccus</taxon>
    </lineage>
</organism>
<dbReference type="STRING" id="65735.SAMN04488075_0441"/>
<keyword evidence="3" id="KW-1185">Reference proteome</keyword>
<dbReference type="Gene3D" id="1.10.10.10">
    <property type="entry name" value="Winged helix-like DNA-binding domain superfamily/Winged helix DNA-binding domain"/>
    <property type="match status" value="1"/>
</dbReference>
<evidence type="ECO:0000313" key="2">
    <source>
        <dbReference type="EMBL" id="SEH62623.1"/>
    </source>
</evidence>
<dbReference type="SUPFAM" id="SSF46894">
    <property type="entry name" value="C-terminal effector domain of the bipartite response regulators"/>
    <property type="match status" value="1"/>
</dbReference>
<dbReference type="EMBL" id="FNXG01000001">
    <property type="protein sequence ID" value="SEH62623.1"/>
    <property type="molecule type" value="Genomic_DNA"/>
</dbReference>
<dbReference type="InterPro" id="IPR000792">
    <property type="entry name" value="Tscrpt_reg_LuxR_C"/>
</dbReference>
<evidence type="ECO:0000259" key="1">
    <source>
        <dbReference type="SMART" id="SM00421"/>
    </source>
</evidence>
<dbReference type="RefSeq" id="WP_090844906.1">
    <property type="nucleotide sequence ID" value="NZ_FNXG01000001.1"/>
</dbReference>
<feature type="domain" description="HTH luxR-type" evidence="1">
    <location>
        <begin position="307"/>
        <end position="364"/>
    </location>
</feature>
<keyword evidence="2" id="KW-0238">DNA-binding</keyword>
<sequence length="369" mass="40693">MSHRIAAPAEDVDALVDGFRAAALSALLGETGWADCLALLARDLPGGNVSMFVQTDRNQPLPCYFVTEDFDEIMQLYLRDFSAINPLWPADPYAEEGRATADIETLPRDQLERTAYYQEFARHYPLRATAGMVIAPRPEESAAITLNMASTDPGDVLRARDRLARAWSVLRQVVRHYRLLGERAWTAQGLAAQLEAAGCELLVIGQGRALRFRAGPDHGAAMHRCDPVSGALRLTDARADAALGALLRSDHGGRNMVQLDDARAQLTLVRHQGDAETRLFCGPTVSVLIDPRRGLSGQQRLNMMVRRFGLTHAERRALEGIVAGHGIDEMARLHALSPETIRSQVKSLLARTETGSQLELLRLYDRSTR</sequence>
<dbReference type="GO" id="GO:0006355">
    <property type="term" value="P:regulation of DNA-templated transcription"/>
    <property type="evidence" value="ECO:0007669"/>
    <property type="project" value="InterPro"/>
</dbReference>
<dbReference type="Proteomes" id="UP000199125">
    <property type="component" value="Unassembled WGS sequence"/>
</dbReference>
<reference evidence="3" key="1">
    <citation type="submission" date="2016-10" db="EMBL/GenBank/DDBJ databases">
        <authorList>
            <person name="Varghese N."/>
            <person name="Submissions S."/>
        </authorList>
    </citation>
    <scope>NUCLEOTIDE SEQUENCE [LARGE SCALE GENOMIC DNA]</scope>
    <source>
        <strain evidence="3">DSM 11593</strain>
    </source>
</reference>
<dbReference type="SMART" id="SM00421">
    <property type="entry name" value="HTH_LUXR"/>
    <property type="match status" value="1"/>
</dbReference>
<gene>
    <name evidence="2" type="ORF">SAMN04488075_0441</name>
</gene>
<dbReference type="InterPro" id="IPR016032">
    <property type="entry name" value="Sig_transdc_resp-reg_C-effctor"/>
</dbReference>
<dbReference type="AlphaFoldDB" id="A0A1H6JRV0"/>
<name>A0A1H6JRV0_9RHOB</name>
<evidence type="ECO:0000313" key="3">
    <source>
        <dbReference type="Proteomes" id="UP000199125"/>
    </source>
</evidence>
<accession>A0A1H6JRV0</accession>
<protein>
    <submittedName>
        <fullName evidence="2">DNA-binding transcriptional regulator, CsgD family</fullName>
    </submittedName>
</protein>
<dbReference type="OrthoDB" id="4457864at2"/>
<proteinExistence type="predicted"/>